<evidence type="ECO:0000256" key="1">
    <source>
        <dbReference type="SAM" id="Phobius"/>
    </source>
</evidence>
<keyword evidence="3" id="KW-1185">Reference proteome</keyword>
<proteinExistence type="predicted"/>
<sequence>MLFDAPSRLCTDVATTIAKWLSRQWTTIIAPHALAAITVACMYLWLADKPAHEKSATNGARKEDERTRELELEERRLAFEERQLALEERRLAFDGKMRTRERALEERRQALDER</sequence>
<name>A0A8J5X4A8_DIALT</name>
<comment type="caution">
    <text evidence="2">The sequence shown here is derived from an EMBL/GenBank/DDBJ whole genome shotgun (WGS) entry which is preliminary data.</text>
</comment>
<keyword evidence="1" id="KW-1133">Transmembrane helix</keyword>
<dbReference type="Proteomes" id="UP000751190">
    <property type="component" value="Unassembled WGS sequence"/>
</dbReference>
<evidence type="ECO:0000313" key="2">
    <source>
        <dbReference type="EMBL" id="KAG8457966.1"/>
    </source>
</evidence>
<gene>
    <name evidence="2" type="ORF">KFE25_012637</name>
</gene>
<dbReference type="AlphaFoldDB" id="A0A8J5X4A8"/>
<evidence type="ECO:0000313" key="3">
    <source>
        <dbReference type="Proteomes" id="UP000751190"/>
    </source>
</evidence>
<feature type="transmembrane region" description="Helical" evidence="1">
    <location>
        <begin position="28"/>
        <end position="46"/>
    </location>
</feature>
<keyword evidence="1" id="KW-0472">Membrane</keyword>
<keyword evidence="1" id="KW-0812">Transmembrane</keyword>
<organism evidence="2 3">
    <name type="scientific">Diacronema lutheri</name>
    <name type="common">Unicellular marine alga</name>
    <name type="synonym">Monochrysis lutheri</name>
    <dbReference type="NCBI Taxonomy" id="2081491"/>
    <lineage>
        <taxon>Eukaryota</taxon>
        <taxon>Haptista</taxon>
        <taxon>Haptophyta</taxon>
        <taxon>Pavlovophyceae</taxon>
        <taxon>Pavlovales</taxon>
        <taxon>Pavlovaceae</taxon>
        <taxon>Diacronema</taxon>
    </lineage>
</organism>
<dbReference type="EMBL" id="JAGTXO010000059">
    <property type="protein sequence ID" value="KAG8457966.1"/>
    <property type="molecule type" value="Genomic_DNA"/>
</dbReference>
<reference evidence="2" key="1">
    <citation type="submission" date="2021-05" db="EMBL/GenBank/DDBJ databases">
        <title>The genome of the haptophyte Pavlova lutheri (Diacronema luteri, Pavlovales) - a model for lipid biosynthesis in eukaryotic algae.</title>
        <authorList>
            <person name="Hulatt C.J."/>
            <person name="Posewitz M.C."/>
        </authorList>
    </citation>
    <scope>NUCLEOTIDE SEQUENCE</scope>
    <source>
        <strain evidence="2">NIVA-4/92</strain>
    </source>
</reference>
<protein>
    <submittedName>
        <fullName evidence="2">Uncharacterized protein</fullName>
    </submittedName>
</protein>
<accession>A0A8J5X4A8</accession>